<gene>
    <name evidence="1" type="ORF">AVEN_176070_1</name>
</gene>
<sequence length="92" mass="10806">MRNTNREWARHQKKYICPLAYNLVCSRHAYTAGLQWNKVSNLLVWKTRPSQYATTASFAVKKPFHVLKPNEEQVLKECENSVQSKRSLSRIK</sequence>
<name>A0A4Y2F6B7_ARAVE</name>
<dbReference type="Proteomes" id="UP000499080">
    <property type="component" value="Unassembled WGS sequence"/>
</dbReference>
<protein>
    <submittedName>
        <fullName evidence="1">Uncharacterized protein</fullName>
    </submittedName>
</protein>
<accession>A0A4Y2F6B7</accession>
<proteinExistence type="predicted"/>
<comment type="caution">
    <text evidence="1">The sequence shown here is derived from an EMBL/GenBank/DDBJ whole genome shotgun (WGS) entry which is preliminary data.</text>
</comment>
<reference evidence="1 2" key="1">
    <citation type="journal article" date="2019" name="Sci. Rep.">
        <title>Orb-weaving spider Araneus ventricosus genome elucidates the spidroin gene catalogue.</title>
        <authorList>
            <person name="Kono N."/>
            <person name="Nakamura H."/>
            <person name="Ohtoshi R."/>
            <person name="Moran D.A.P."/>
            <person name="Shinohara A."/>
            <person name="Yoshida Y."/>
            <person name="Fujiwara M."/>
            <person name="Mori M."/>
            <person name="Tomita M."/>
            <person name="Arakawa K."/>
        </authorList>
    </citation>
    <scope>NUCLEOTIDE SEQUENCE [LARGE SCALE GENOMIC DNA]</scope>
</reference>
<evidence type="ECO:0000313" key="2">
    <source>
        <dbReference type="Proteomes" id="UP000499080"/>
    </source>
</evidence>
<dbReference type="AlphaFoldDB" id="A0A4Y2F6B7"/>
<evidence type="ECO:0000313" key="1">
    <source>
        <dbReference type="EMBL" id="GBM36377.1"/>
    </source>
</evidence>
<keyword evidence="2" id="KW-1185">Reference proteome</keyword>
<dbReference type="EMBL" id="BGPR01000810">
    <property type="protein sequence ID" value="GBM36377.1"/>
    <property type="molecule type" value="Genomic_DNA"/>
</dbReference>
<organism evidence="1 2">
    <name type="scientific">Araneus ventricosus</name>
    <name type="common">Orbweaver spider</name>
    <name type="synonym">Epeira ventricosa</name>
    <dbReference type="NCBI Taxonomy" id="182803"/>
    <lineage>
        <taxon>Eukaryota</taxon>
        <taxon>Metazoa</taxon>
        <taxon>Ecdysozoa</taxon>
        <taxon>Arthropoda</taxon>
        <taxon>Chelicerata</taxon>
        <taxon>Arachnida</taxon>
        <taxon>Araneae</taxon>
        <taxon>Araneomorphae</taxon>
        <taxon>Entelegynae</taxon>
        <taxon>Araneoidea</taxon>
        <taxon>Araneidae</taxon>
        <taxon>Araneus</taxon>
    </lineage>
</organism>